<reference evidence="1 2" key="1">
    <citation type="submission" date="2020-08" db="EMBL/GenBank/DDBJ databases">
        <title>Genomic Encyclopedia of Type Strains, Phase IV (KMG-IV): sequencing the most valuable type-strain genomes for metagenomic binning, comparative biology and taxonomic classification.</title>
        <authorList>
            <person name="Goeker M."/>
        </authorList>
    </citation>
    <scope>NUCLEOTIDE SEQUENCE [LARGE SCALE GENOMIC DNA]</scope>
    <source>
        <strain evidence="1 2">DSM 27521</strain>
    </source>
</reference>
<name>A0A7W8KEG6_9DEIO</name>
<organism evidence="1 2">
    <name type="scientific">Deinococcus metalli</name>
    <dbReference type="NCBI Taxonomy" id="1141878"/>
    <lineage>
        <taxon>Bacteria</taxon>
        <taxon>Thermotogati</taxon>
        <taxon>Deinococcota</taxon>
        <taxon>Deinococci</taxon>
        <taxon>Deinococcales</taxon>
        <taxon>Deinococcaceae</taxon>
        <taxon>Deinococcus</taxon>
    </lineage>
</organism>
<protein>
    <submittedName>
        <fullName evidence="1">Uncharacterized protein</fullName>
    </submittedName>
</protein>
<dbReference type="RefSeq" id="WP_184110648.1">
    <property type="nucleotide sequence ID" value="NZ_BNAJ01000003.1"/>
</dbReference>
<proteinExistence type="predicted"/>
<dbReference type="Proteomes" id="UP000539473">
    <property type="component" value="Unassembled WGS sequence"/>
</dbReference>
<gene>
    <name evidence="1" type="ORF">HNQ07_001715</name>
</gene>
<sequence length="46" mass="4716">MSTLGYVCDLRAAVGARPVNLIGVGAVITNPRGHVLLGRRAVQGSV</sequence>
<evidence type="ECO:0000313" key="1">
    <source>
        <dbReference type="EMBL" id="MBB5376258.1"/>
    </source>
</evidence>
<comment type="caution">
    <text evidence="1">The sequence shown here is derived from an EMBL/GenBank/DDBJ whole genome shotgun (WGS) entry which is preliminary data.</text>
</comment>
<evidence type="ECO:0000313" key="2">
    <source>
        <dbReference type="Proteomes" id="UP000539473"/>
    </source>
</evidence>
<accession>A0A7W8KEG6</accession>
<dbReference type="InterPro" id="IPR015797">
    <property type="entry name" value="NUDIX_hydrolase-like_dom_sf"/>
</dbReference>
<dbReference type="AlphaFoldDB" id="A0A7W8KEG6"/>
<dbReference type="EMBL" id="JACHFK010000003">
    <property type="protein sequence ID" value="MBB5376258.1"/>
    <property type="molecule type" value="Genomic_DNA"/>
</dbReference>
<dbReference type="SUPFAM" id="SSF55811">
    <property type="entry name" value="Nudix"/>
    <property type="match status" value="1"/>
</dbReference>